<sequence length="75" mass="8382">MWKKVIWSDESSFTICLTSGRVHVWRAPRGWNRPECLTPTVRGSGGSVMPWGAWFGSTCPFSGKGHCKSTQSYSE</sequence>
<evidence type="ECO:0000313" key="1">
    <source>
        <dbReference type="EMBL" id="JAI03587.1"/>
    </source>
</evidence>
<dbReference type="InterPro" id="IPR036397">
    <property type="entry name" value="RNaseH_sf"/>
</dbReference>
<name>A0A0E9XMC7_ANGAN</name>
<dbReference type="Gene3D" id="3.30.420.10">
    <property type="entry name" value="Ribonuclease H-like superfamily/Ribonuclease H"/>
    <property type="match status" value="1"/>
</dbReference>
<dbReference type="AlphaFoldDB" id="A0A0E9XMC7"/>
<dbReference type="GO" id="GO:0003676">
    <property type="term" value="F:nucleic acid binding"/>
    <property type="evidence" value="ECO:0007669"/>
    <property type="project" value="InterPro"/>
</dbReference>
<reference evidence="1" key="2">
    <citation type="journal article" date="2015" name="Fish Shellfish Immunol.">
        <title>Early steps in the European eel (Anguilla anguilla)-Vibrio vulnificus interaction in the gills: Role of the RtxA13 toxin.</title>
        <authorList>
            <person name="Callol A."/>
            <person name="Pajuelo D."/>
            <person name="Ebbesson L."/>
            <person name="Teles M."/>
            <person name="MacKenzie S."/>
            <person name="Amaro C."/>
        </authorList>
    </citation>
    <scope>NUCLEOTIDE SEQUENCE</scope>
</reference>
<accession>A0A0E9XMC7</accession>
<dbReference type="EMBL" id="GBXM01004991">
    <property type="protein sequence ID" value="JAI03587.1"/>
    <property type="molecule type" value="Transcribed_RNA"/>
</dbReference>
<proteinExistence type="predicted"/>
<organism evidence="1">
    <name type="scientific">Anguilla anguilla</name>
    <name type="common">European freshwater eel</name>
    <name type="synonym">Muraena anguilla</name>
    <dbReference type="NCBI Taxonomy" id="7936"/>
    <lineage>
        <taxon>Eukaryota</taxon>
        <taxon>Metazoa</taxon>
        <taxon>Chordata</taxon>
        <taxon>Craniata</taxon>
        <taxon>Vertebrata</taxon>
        <taxon>Euteleostomi</taxon>
        <taxon>Actinopterygii</taxon>
        <taxon>Neopterygii</taxon>
        <taxon>Teleostei</taxon>
        <taxon>Anguilliformes</taxon>
        <taxon>Anguillidae</taxon>
        <taxon>Anguilla</taxon>
    </lineage>
</organism>
<protein>
    <submittedName>
        <fullName evidence="1">Uncharacterized protein</fullName>
    </submittedName>
</protein>
<reference evidence="1" key="1">
    <citation type="submission" date="2014-11" db="EMBL/GenBank/DDBJ databases">
        <authorList>
            <person name="Amaro Gonzalez C."/>
        </authorList>
    </citation>
    <scope>NUCLEOTIDE SEQUENCE</scope>
</reference>